<feature type="compositionally biased region" description="Polar residues" evidence="1">
    <location>
        <begin position="71"/>
        <end position="80"/>
    </location>
</feature>
<proteinExistence type="predicted"/>
<evidence type="ECO:0000313" key="2">
    <source>
        <dbReference type="EMBL" id="MXU89299.1"/>
    </source>
</evidence>
<evidence type="ECO:0000256" key="1">
    <source>
        <dbReference type="SAM" id="MobiDB-lite"/>
    </source>
</evidence>
<dbReference type="EMBL" id="GIFC01007216">
    <property type="protein sequence ID" value="MXU89299.1"/>
    <property type="molecule type" value="Transcribed_RNA"/>
</dbReference>
<sequence>MALAVGAPVQLRQLVRVLLAPAGAWTCGAGQPSTRPWAGSSWWTSEKTRSALPSSCAPSPWPSRRLAAPWQTPTRPSSTRMKPRKCLLDWHGIFEAWCLPSIPRLVT</sequence>
<feature type="region of interest" description="Disordered" evidence="1">
    <location>
        <begin position="49"/>
        <end position="81"/>
    </location>
</feature>
<protein>
    <submittedName>
        <fullName evidence="2">Putative secreted protein</fullName>
    </submittedName>
</protein>
<dbReference type="AlphaFoldDB" id="A0A6B0U9Q7"/>
<accession>A0A6B0U9Q7</accession>
<name>A0A6B0U9Q7_IXORI</name>
<organism evidence="2">
    <name type="scientific">Ixodes ricinus</name>
    <name type="common">Common tick</name>
    <name type="synonym">Acarus ricinus</name>
    <dbReference type="NCBI Taxonomy" id="34613"/>
    <lineage>
        <taxon>Eukaryota</taxon>
        <taxon>Metazoa</taxon>
        <taxon>Ecdysozoa</taxon>
        <taxon>Arthropoda</taxon>
        <taxon>Chelicerata</taxon>
        <taxon>Arachnida</taxon>
        <taxon>Acari</taxon>
        <taxon>Parasitiformes</taxon>
        <taxon>Ixodida</taxon>
        <taxon>Ixodoidea</taxon>
        <taxon>Ixodidae</taxon>
        <taxon>Ixodinae</taxon>
        <taxon>Ixodes</taxon>
    </lineage>
</organism>
<reference evidence="2" key="1">
    <citation type="submission" date="2019-12" db="EMBL/GenBank/DDBJ databases">
        <title>An insight into the sialome of adult female Ixodes ricinus ticks feeding for 6 days.</title>
        <authorList>
            <person name="Perner J."/>
            <person name="Ribeiro J.M.C."/>
        </authorList>
    </citation>
    <scope>NUCLEOTIDE SEQUENCE</scope>
    <source>
        <strain evidence="2">Semi-engorged</strain>
        <tissue evidence="2">Salivary glands</tissue>
    </source>
</reference>